<dbReference type="InterPro" id="IPR003674">
    <property type="entry name" value="Oligo_trans_STT3"/>
</dbReference>
<dbReference type="KEGG" id="mng:MNEG_10475"/>
<proteinExistence type="inferred from homology"/>
<evidence type="ECO:0000256" key="5">
    <source>
        <dbReference type="ARBA" id="ARBA00010810"/>
    </source>
</evidence>
<evidence type="ECO:0000256" key="7">
    <source>
        <dbReference type="ARBA" id="ARBA00022676"/>
    </source>
</evidence>
<dbReference type="UniPathway" id="UPA00378"/>
<comment type="catalytic activity">
    <reaction evidence="15">
        <text>a di-trans,poly-cis-dolichyl diphosphooligosaccharide + L-asparaginyl-[protein] = N(4)-(oligosaccharide-(1-&gt;4)-N-acetyl-beta-D-glucosaminyl-(1-&gt;4)-N-acetyl-beta-D-glucosaminyl)-L-asparaginyl-[protein] + a di-trans,poly-cis-dolichyl diphosphate + H(+)</text>
        <dbReference type="Rhea" id="RHEA:22980"/>
        <dbReference type="Rhea" id="RHEA-COMP:12804"/>
        <dbReference type="Rhea" id="RHEA-COMP:12805"/>
        <dbReference type="Rhea" id="RHEA-COMP:19506"/>
        <dbReference type="Rhea" id="RHEA-COMP:19509"/>
        <dbReference type="ChEBI" id="CHEBI:15378"/>
        <dbReference type="ChEBI" id="CHEBI:50347"/>
        <dbReference type="ChEBI" id="CHEBI:57497"/>
        <dbReference type="ChEBI" id="CHEBI:57570"/>
        <dbReference type="ChEBI" id="CHEBI:132529"/>
        <dbReference type="EC" id="2.4.99.18"/>
    </reaction>
</comment>
<keyword evidence="8 18" id="KW-0808">Transferase</keyword>
<dbReference type="GO" id="GO:0016020">
    <property type="term" value="C:membrane"/>
    <property type="evidence" value="ECO:0007669"/>
    <property type="project" value="InterPro"/>
</dbReference>
<comment type="similarity">
    <text evidence="5">Belongs to the STT3 family.</text>
</comment>
<keyword evidence="14" id="KW-0464">Manganese</keyword>
<keyword evidence="10" id="KW-0479">Metal-binding</keyword>
<keyword evidence="7 18" id="KW-0328">Glycosyltransferase</keyword>
<keyword evidence="9 16" id="KW-0812">Transmembrane</keyword>
<dbReference type="EC" id="2.4.99.18" evidence="6"/>
<dbReference type="Pfam" id="PF02516">
    <property type="entry name" value="STT3"/>
    <property type="match status" value="1"/>
</dbReference>
<name>A0A0D2M8V1_9CHLO</name>
<evidence type="ECO:0000256" key="2">
    <source>
        <dbReference type="ARBA" id="ARBA00001946"/>
    </source>
</evidence>
<dbReference type="GO" id="GO:0046872">
    <property type="term" value="F:metal ion binding"/>
    <property type="evidence" value="ECO:0007669"/>
    <property type="project" value="UniProtKB-KW"/>
</dbReference>
<keyword evidence="13 16" id="KW-0472">Membrane</keyword>
<accession>A0A0D2M8V1</accession>
<dbReference type="Proteomes" id="UP000054498">
    <property type="component" value="Unassembled WGS sequence"/>
</dbReference>
<evidence type="ECO:0000256" key="3">
    <source>
        <dbReference type="ARBA" id="ARBA00004127"/>
    </source>
</evidence>
<evidence type="ECO:0000256" key="8">
    <source>
        <dbReference type="ARBA" id="ARBA00022679"/>
    </source>
</evidence>
<feature type="domain" description="Oligosaccharyl transferase STT3 N-terminal" evidence="17">
    <location>
        <begin position="2"/>
        <end position="107"/>
    </location>
</feature>
<keyword evidence="11" id="KW-0460">Magnesium</keyword>
<dbReference type="STRING" id="145388.A0A0D2M8V1"/>
<evidence type="ECO:0000256" key="11">
    <source>
        <dbReference type="ARBA" id="ARBA00022842"/>
    </source>
</evidence>
<evidence type="ECO:0000256" key="9">
    <source>
        <dbReference type="ARBA" id="ARBA00022692"/>
    </source>
</evidence>
<protein>
    <recommendedName>
        <fullName evidence="6">dolichyl-diphosphooligosaccharide--protein glycotransferase</fullName>
        <ecNumber evidence="6">2.4.99.18</ecNumber>
    </recommendedName>
</protein>
<evidence type="ECO:0000256" key="16">
    <source>
        <dbReference type="SAM" id="Phobius"/>
    </source>
</evidence>
<dbReference type="EMBL" id="KK102549">
    <property type="protein sequence ID" value="KIY97486.1"/>
    <property type="molecule type" value="Genomic_DNA"/>
</dbReference>
<dbReference type="GeneID" id="25727641"/>
<keyword evidence="19" id="KW-1185">Reference proteome</keyword>
<reference evidence="18 19" key="1">
    <citation type="journal article" date="2013" name="BMC Genomics">
        <title>Reconstruction of the lipid metabolism for the microalga Monoraphidium neglectum from its genome sequence reveals characteristics suitable for biofuel production.</title>
        <authorList>
            <person name="Bogen C."/>
            <person name="Al-Dilaimi A."/>
            <person name="Albersmeier A."/>
            <person name="Wichmann J."/>
            <person name="Grundmann M."/>
            <person name="Rupp O."/>
            <person name="Lauersen K.J."/>
            <person name="Blifernez-Klassen O."/>
            <person name="Kalinowski J."/>
            <person name="Goesmann A."/>
            <person name="Mussgnug J.H."/>
            <person name="Kruse O."/>
        </authorList>
    </citation>
    <scope>NUCLEOTIDE SEQUENCE [LARGE SCALE GENOMIC DNA]</scope>
    <source>
        <strain evidence="18 19">SAG 48.87</strain>
    </source>
</reference>
<evidence type="ECO:0000256" key="13">
    <source>
        <dbReference type="ARBA" id="ARBA00023136"/>
    </source>
</evidence>
<dbReference type="AlphaFoldDB" id="A0A0D2M8V1"/>
<dbReference type="GO" id="GO:0012505">
    <property type="term" value="C:endomembrane system"/>
    <property type="evidence" value="ECO:0007669"/>
    <property type="project" value="UniProtKB-SubCell"/>
</dbReference>
<comment type="pathway">
    <text evidence="4">Protein modification; protein glycosylation.</text>
</comment>
<feature type="transmembrane region" description="Helical" evidence="16">
    <location>
        <begin position="78"/>
        <end position="95"/>
    </location>
</feature>
<dbReference type="InterPro" id="IPR048307">
    <property type="entry name" value="STT3_N"/>
</dbReference>
<comment type="cofactor">
    <cofactor evidence="2">
        <name>Mg(2+)</name>
        <dbReference type="ChEBI" id="CHEBI:18420"/>
    </cofactor>
</comment>
<evidence type="ECO:0000256" key="10">
    <source>
        <dbReference type="ARBA" id="ARBA00022723"/>
    </source>
</evidence>
<feature type="transmembrane region" description="Helical" evidence="16">
    <location>
        <begin position="48"/>
        <end position="66"/>
    </location>
</feature>
<feature type="transmembrane region" description="Helical" evidence="16">
    <location>
        <begin position="23"/>
        <end position="42"/>
    </location>
</feature>
<evidence type="ECO:0000256" key="6">
    <source>
        <dbReference type="ARBA" id="ARBA00012605"/>
    </source>
</evidence>
<evidence type="ECO:0000256" key="15">
    <source>
        <dbReference type="ARBA" id="ARBA00048829"/>
    </source>
</evidence>
<sequence>MITAAAIFNGLKAVTATLQLRDVCVLMGPLFAGNTAMVAYLFGKELNGTGTGLVAAALMGVVPGYVSRSVAGSFDNECIAIFALLATFYLFVRAVRLGSIASAVAAAGGCALWR</sequence>
<dbReference type="RefSeq" id="XP_013896506.1">
    <property type="nucleotide sequence ID" value="XM_014041052.1"/>
</dbReference>
<evidence type="ECO:0000313" key="19">
    <source>
        <dbReference type="Proteomes" id="UP000054498"/>
    </source>
</evidence>
<evidence type="ECO:0000256" key="1">
    <source>
        <dbReference type="ARBA" id="ARBA00001936"/>
    </source>
</evidence>
<dbReference type="PANTHER" id="PTHR13872">
    <property type="entry name" value="DOLICHYL-DIPHOSPHOOLIGOSACCHARIDE--PROTEIN GLYCOSYLTRANSFERASE SUBUNIT"/>
    <property type="match status" value="1"/>
</dbReference>
<dbReference type="GO" id="GO:0004579">
    <property type="term" value="F:dolichyl-diphosphooligosaccharide-protein glycotransferase activity"/>
    <property type="evidence" value="ECO:0007669"/>
    <property type="project" value="UniProtKB-EC"/>
</dbReference>
<evidence type="ECO:0000256" key="4">
    <source>
        <dbReference type="ARBA" id="ARBA00004922"/>
    </source>
</evidence>
<gene>
    <name evidence="18" type="ORF">MNEG_10475</name>
</gene>
<comment type="subcellular location">
    <subcellularLocation>
        <location evidence="3">Endomembrane system</location>
        <topology evidence="3">Multi-pass membrane protein</topology>
    </subcellularLocation>
</comment>
<organism evidence="18 19">
    <name type="scientific">Monoraphidium neglectum</name>
    <dbReference type="NCBI Taxonomy" id="145388"/>
    <lineage>
        <taxon>Eukaryota</taxon>
        <taxon>Viridiplantae</taxon>
        <taxon>Chlorophyta</taxon>
        <taxon>core chlorophytes</taxon>
        <taxon>Chlorophyceae</taxon>
        <taxon>CS clade</taxon>
        <taxon>Sphaeropleales</taxon>
        <taxon>Selenastraceae</taxon>
        <taxon>Monoraphidium</taxon>
    </lineage>
</organism>
<evidence type="ECO:0000259" key="17">
    <source>
        <dbReference type="Pfam" id="PF02516"/>
    </source>
</evidence>
<evidence type="ECO:0000313" key="18">
    <source>
        <dbReference type="EMBL" id="KIY97486.1"/>
    </source>
</evidence>
<comment type="cofactor">
    <cofactor evidence="1">
        <name>Mn(2+)</name>
        <dbReference type="ChEBI" id="CHEBI:29035"/>
    </cofactor>
</comment>
<dbReference type="OrthoDB" id="10261066at2759"/>
<dbReference type="PANTHER" id="PTHR13872:SF1">
    <property type="entry name" value="DOLICHYL-DIPHOSPHOOLIGOSACCHARIDE--PROTEIN GLYCOSYLTRANSFERASE SUBUNIT STT3B"/>
    <property type="match status" value="1"/>
</dbReference>
<evidence type="ECO:0000256" key="12">
    <source>
        <dbReference type="ARBA" id="ARBA00022989"/>
    </source>
</evidence>
<evidence type="ECO:0000256" key="14">
    <source>
        <dbReference type="ARBA" id="ARBA00023211"/>
    </source>
</evidence>
<keyword evidence="12 16" id="KW-1133">Transmembrane helix</keyword>